<keyword evidence="5" id="KW-1185">Reference proteome</keyword>
<accession>A0A160VUN3</accession>
<dbReference type="EMBL" id="LN999010">
    <property type="protein sequence ID" value="CUX78336.1"/>
    <property type="molecule type" value="Genomic_DNA"/>
</dbReference>
<dbReference type="STRING" id="54262.CHITON_1557"/>
<evidence type="ECO:0000313" key="5">
    <source>
        <dbReference type="Proteomes" id="UP000250189"/>
    </source>
</evidence>
<proteinExistence type="predicted"/>
<reference evidence="3" key="1">
    <citation type="submission" date="2016-01" db="EMBL/GenBank/DDBJ databases">
        <authorList>
            <person name="Oliw E.H."/>
        </authorList>
    </citation>
    <scope>NUCLEOTIDE SEQUENCE</scope>
    <source>
        <strain evidence="3">1</strain>
    </source>
</reference>
<dbReference type="GeneID" id="33322335"/>
<dbReference type="InterPro" id="IPR027417">
    <property type="entry name" value="P-loop_NTPase"/>
</dbReference>
<dbReference type="RefSeq" id="WP_068578292.1">
    <property type="nucleotide sequence ID" value="NZ_CP015193.1"/>
</dbReference>
<dbReference type="AlphaFoldDB" id="A0A160VUN3"/>
<feature type="domain" description="Endonuclease GajA/Old nuclease/RecF-like AAA" evidence="1">
    <location>
        <begin position="1"/>
        <end position="42"/>
    </location>
</feature>
<dbReference type="OrthoDB" id="25344at2157"/>
<dbReference type="Pfam" id="PF13175">
    <property type="entry name" value="AAA_15"/>
    <property type="match status" value="1"/>
</dbReference>
<evidence type="ECO:0000313" key="3">
    <source>
        <dbReference type="EMBL" id="CUX78336.1"/>
    </source>
</evidence>
<dbReference type="Proteomes" id="UP000093069">
    <property type="component" value="Chromosome I"/>
</dbReference>
<evidence type="ECO:0000259" key="1">
    <source>
        <dbReference type="Pfam" id="PF13175"/>
    </source>
</evidence>
<dbReference type="InterPro" id="IPR041685">
    <property type="entry name" value="AAA_GajA/Old/RecF-like"/>
</dbReference>
<reference evidence="4" key="2">
    <citation type="submission" date="2016-01" db="EMBL/GenBank/DDBJ databases">
        <authorList>
            <person name="Vorgias C.E."/>
        </authorList>
    </citation>
    <scope>NUCLEOTIDE SEQUENCE [LARGE SCALE GENOMIC DNA]</scope>
</reference>
<dbReference type="Gene3D" id="3.40.50.300">
    <property type="entry name" value="P-loop containing nucleotide triphosphate hydrolases"/>
    <property type="match status" value="1"/>
</dbReference>
<name>A0A160VUN3_9EURY</name>
<sequence>MIRELEIENFKSIKKLDLDCKIISIFIGEPKVGKSNTLEAIWASQEWERAARNNKPQPHSIF</sequence>
<gene>
    <name evidence="2" type="ORF">A3L04_07110</name>
    <name evidence="3" type="ORF">CHITON_1557</name>
</gene>
<evidence type="ECO:0000313" key="4">
    <source>
        <dbReference type="Proteomes" id="UP000093069"/>
    </source>
</evidence>
<protein>
    <recommendedName>
        <fullName evidence="1">Endonuclease GajA/Old nuclease/RecF-like AAA domain-containing protein</fullName>
    </recommendedName>
</protein>
<organism evidence="3 4">
    <name type="scientific">Thermococcus chitonophagus</name>
    <dbReference type="NCBI Taxonomy" id="54262"/>
    <lineage>
        <taxon>Archaea</taxon>
        <taxon>Methanobacteriati</taxon>
        <taxon>Methanobacteriota</taxon>
        <taxon>Thermococci</taxon>
        <taxon>Thermococcales</taxon>
        <taxon>Thermococcaceae</taxon>
        <taxon>Thermococcus</taxon>
    </lineage>
</organism>
<reference evidence="2 5" key="3">
    <citation type="submission" date="2016-04" db="EMBL/GenBank/DDBJ databases">
        <title>Complete genome sequence of Thermococcus chitonophagus type strain GC74.</title>
        <authorList>
            <person name="Oger P.M."/>
        </authorList>
    </citation>
    <scope>NUCLEOTIDE SEQUENCE [LARGE SCALE GENOMIC DNA]</scope>
    <source>
        <strain evidence="2 5">GC74</strain>
    </source>
</reference>
<dbReference type="KEGG" id="tch:CHITON_1557"/>
<dbReference type="Proteomes" id="UP000250189">
    <property type="component" value="Chromosome"/>
</dbReference>
<evidence type="ECO:0000313" key="2">
    <source>
        <dbReference type="EMBL" id="ASJ16857.1"/>
    </source>
</evidence>
<dbReference type="EMBL" id="CP015193">
    <property type="protein sequence ID" value="ASJ16857.1"/>
    <property type="molecule type" value="Genomic_DNA"/>
</dbReference>